<comment type="similarity">
    <text evidence="3 10">Belongs to the acyl-CoA oxidase family.</text>
</comment>
<dbReference type="InterPro" id="IPR012258">
    <property type="entry name" value="Acyl-CoA_oxidase"/>
</dbReference>
<dbReference type="SUPFAM" id="SSF56645">
    <property type="entry name" value="Acyl-CoA dehydrogenase NM domain-like"/>
    <property type="match status" value="1"/>
</dbReference>
<evidence type="ECO:0000313" key="15">
    <source>
        <dbReference type="EMBL" id="JAP55742.1"/>
    </source>
</evidence>
<comment type="subcellular location">
    <subcellularLocation>
        <location evidence="2">Peroxisome</location>
    </subcellularLocation>
</comment>
<dbReference type="InterPro" id="IPR055060">
    <property type="entry name" value="ACOX_C_alpha1"/>
</dbReference>
<feature type="active site" description="Proton acceptor" evidence="11">
    <location>
        <position position="443"/>
    </location>
</feature>
<evidence type="ECO:0000259" key="13">
    <source>
        <dbReference type="Pfam" id="PF02770"/>
    </source>
</evidence>
<reference evidence="15" key="1">
    <citation type="submission" date="2016-01" db="EMBL/GenBank/DDBJ databases">
        <title>Reference transcriptome for the parasite Schistocephalus solidus: insights into the molecular evolution of parasitism.</title>
        <authorList>
            <person name="Hebert F.O."/>
            <person name="Grambauer S."/>
            <person name="Barber I."/>
            <person name="Landry C.R."/>
            <person name="Aubin-Horth N."/>
        </authorList>
    </citation>
    <scope>NUCLEOTIDE SEQUENCE</scope>
</reference>
<feature type="binding site" evidence="12">
    <location>
        <position position="160"/>
    </location>
    <ligand>
        <name>FAD</name>
        <dbReference type="ChEBI" id="CHEBI:57692"/>
    </ligand>
</feature>
<dbReference type="GO" id="GO:0055088">
    <property type="term" value="P:lipid homeostasis"/>
    <property type="evidence" value="ECO:0007669"/>
    <property type="project" value="TreeGrafter"/>
</dbReference>
<evidence type="ECO:0000256" key="12">
    <source>
        <dbReference type="PIRSR" id="PIRSR000168-2"/>
    </source>
</evidence>
<dbReference type="GO" id="GO:0005777">
    <property type="term" value="C:peroxisome"/>
    <property type="evidence" value="ECO:0007669"/>
    <property type="project" value="UniProtKB-SubCell"/>
</dbReference>
<keyword evidence="8" id="KW-0443">Lipid metabolism</keyword>
<keyword evidence="9" id="KW-0576">Peroxisome</keyword>
<dbReference type="GO" id="GO:0003997">
    <property type="term" value="F:acyl-CoA oxidase activity"/>
    <property type="evidence" value="ECO:0007669"/>
    <property type="project" value="InterPro"/>
</dbReference>
<keyword evidence="5 10" id="KW-0274">FAD</keyword>
<dbReference type="SUPFAM" id="SSF47203">
    <property type="entry name" value="Acyl-CoA dehydrogenase C-terminal domain-like"/>
    <property type="match status" value="2"/>
</dbReference>
<keyword evidence="4 10" id="KW-0285">Flavoprotein</keyword>
<gene>
    <name evidence="15" type="ORF">TR153152</name>
</gene>
<dbReference type="PANTHER" id="PTHR10909:SF382">
    <property type="entry name" value="ACYL-COENZYME A OXIDASE"/>
    <property type="match status" value="1"/>
</dbReference>
<evidence type="ECO:0000256" key="8">
    <source>
        <dbReference type="ARBA" id="ARBA00023098"/>
    </source>
</evidence>
<dbReference type="FunFam" id="2.40.110.10:FF:000005">
    <property type="entry name" value="Acyl-coenzyme A oxidase"/>
    <property type="match status" value="1"/>
</dbReference>
<keyword evidence="7" id="KW-0560">Oxidoreductase</keyword>
<dbReference type="Gene3D" id="1.20.140.10">
    <property type="entry name" value="Butyryl-CoA Dehydrogenase, subunit A, domain 3"/>
    <property type="match status" value="2"/>
</dbReference>
<keyword evidence="6" id="KW-0276">Fatty acid metabolism</keyword>
<sequence>MLRPFLTRPFCAIRSLKVTPLSADVSSKNLHQKPVDTRTINHLLDHDNFEHREQLRTLLLDDLMTPRYNISLQEEREVALARLKLLCDNKMISVKDFLSNPQRIFAAHELSAILDPSMTTKMTVQFNLFGGTILKLGTEKHHQILNGVDSLEEVGCFGLTELGYGNNAVEMETTATYDKSKQEFVLNTPTPKAAKYWITNGALHAHHCVVFAQMFIDGQHYGVHTFLVPIRGRDLQPMPGVSIEEMGSKMGLNGVDNARLNFNHVRVPRDALLDRYSSVSPDGQYTSSIGGGVRSRFLKVADQLLSGRICIASMCMGGAKSCLAIAFRYAASRLAVGPTGKSDMPILSFELQQHALFPLLARTYAINFGLDFVKDEWSKSTLQGDASSSADIVTMCCAIKPLAGWHLAHTASVCRERSGGQGYLSCNRFGVFLGCAHAAMTAEGDNSVLMQKVAKERLAVLMKQEWQGRPPKPLAPGSIGLEANRLSDNHYLFSIMKMHEQDLFARLAHALAAGNATGTPLYSSWMFELSDLIQSAARAYGERLCAERFLAAINEAKIDQAGGSGVSATDSLSGLYRLYMQQSLLDAAGRFWCAMPPAMISCLRREIQCTSAFLAPIALPLATDAFSLTPEILRAPIATDWEDYNSTAGMQGEVFNWKFTSSIPK</sequence>
<evidence type="ECO:0000256" key="2">
    <source>
        <dbReference type="ARBA" id="ARBA00004275"/>
    </source>
</evidence>
<evidence type="ECO:0000256" key="10">
    <source>
        <dbReference type="PIRNR" id="PIRNR000168"/>
    </source>
</evidence>
<dbReference type="InterPro" id="IPR006091">
    <property type="entry name" value="Acyl-CoA_Oxase/DH_mid-dom"/>
</dbReference>
<dbReference type="GO" id="GO:0033540">
    <property type="term" value="P:fatty acid beta-oxidation using acyl-CoA oxidase"/>
    <property type="evidence" value="ECO:0007669"/>
    <property type="project" value="TreeGrafter"/>
</dbReference>
<evidence type="ECO:0000256" key="4">
    <source>
        <dbReference type="ARBA" id="ARBA00022630"/>
    </source>
</evidence>
<evidence type="ECO:0000256" key="3">
    <source>
        <dbReference type="ARBA" id="ARBA00006288"/>
    </source>
</evidence>
<accession>A0A0X3Q4U0</accession>
<dbReference type="Pfam" id="PF02770">
    <property type="entry name" value="Acyl-CoA_dh_M"/>
    <property type="match status" value="1"/>
</dbReference>
<dbReference type="EMBL" id="GEEE01007483">
    <property type="protein sequence ID" value="JAP55742.1"/>
    <property type="molecule type" value="Transcribed_RNA"/>
</dbReference>
<evidence type="ECO:0000259" key="14">
    <source>
        <dbReference type="Pfam" id="PF22924"/>
    </source>
</evidence>
<organism evidence="15">
    <name type="scientific">Schistocephalus solidus</name>
    <name type="common">Tapeworm</name>
    <dbReference type="NCBI Taxonomy" id="70667"/>
    <lineage>
        <taxon>Eukaryota</taxon>
        <taxon>Metazoa</taxon>
        <taxon>Spiralia</taxon>
        <taxon>Lophotrochozoa</taxon>
        <taxon>Platyhelminthes</taxon>
        <taxon>Cestoda</taxon>
        <taxon>Eucestoda</taxon>
        <taxon>Diphyllobothriidea</taxon>
        <taxon>Diphyllobothriidae</taxon>
        <taxon>Schistocephalus</taxon>
    </lineage>
</organism>
<dbReference type="GO" id="GO:0071949">
    <property type="term" value="F:FAD binding"/>
    <property type="evidence" value="ECO:0007669"/>
    <property type="project" value="InterPro"/>
</dbReference>
<evidence type="ECO:0000256" key="11">
    <source>
        <dbReference type="PIRSR" id="PIRSR000168-1"/>
    </source>
</evidence>
<evidence type="ECO:0000256" key="1">
    <source>
        <dbReference type="ARBA" id="ARBA00001974"/>
    </source>
</evidence>
<evidence type="ECO:0000256" key="5">
    <source>
        <dbReference type="ARBA" id="ARBA00022827"/>
    </source>
</evidence>
<evidence type="ECO:0000256" key="6">
    <source>
        <dbReference type="ARBA" id="ARBA00022832"/>
    </source>
</evidence>
<proteinExistence type="inferred from homology"/>
<dbReference type="Pfam" id="PF22924">
    <property type="entry name" value="ACOX_C_alpha1"/>
    <property type="match status" value="1"/>
</dbReference>
<dbReference type="GO" id="GO:0005504">
    <property type="term" value="F:fatty acid binding"/>
    <property type="evidence" value="ECO:0007669"/>
    <property type="project" value="TreeGrafter"/>
</dbReference>
<protein>
    <recommendedName>
        <fullName evidence="10">Acyl-coenzyme A oxidase</fullName>
    </recommendedName>
</protein>
<dbReference type="FunFam" id="1.20.140.10:FF:000010">
    <property type="entry name" value="Acyl-coenzyme A oxidase"/>
    <property type="match status" value="1"/>
</dbReference>
<dbReference type="Gene3D" id="2.40.110.10">
    <property type="entry name" value="Butyryl-CoA Dehydrogenase, subunit A, domain 2"/>
    <property type="match status" value="1"/>
</dbReference>
<dbReference type="InterPro" id="IPR009100">
    <property type="entry name" value="AcylCoA_DH/oxidase_NM_dom_sf"/>
</dbReference>
<dbReference type="PIRSF" id="PIRSF000168">
    <property type="entry name" value="Acyl-CoA_oxidase"/>
    <property type="match status" value="1"/>
</dbReference>
<feature type="domain" description="Acyl-CoA oxidase/dehydrogenase middle" evidence="13">
    <location>
        <begin position="156"/>
        <end position="265"/>
    </location>
</feature>
<feature type="domain" description="Acyl-CoA oxidase C-alpha1" evidence="14">
    <location>
        <begin position="304"/>
        <end position="455"/>
    </location>
</feature>
<evidence type="ECO:0000256" key="9">
    <source>
        <dbReference type="ARBA" id="ARBA00023140"/>
    </source>
</evidence>
<evidence type="ECO:0000256" key="7">
    <source>
        <dbReference type="ARBA" id="ARBA00023002"/>
    </source>
</evidence>
<dbReference type="PANTHER" id="PTHR10909">
    <property type="entry name" value="ELECTRON TRANSPORT OXIDOREDUCTASE"/>
    <property type="match status" value="1"/>
</dbReference>
<dbReference type="InterPro" id="IPR046373">
    <property type="entry name" value="Acyl-CoA_Oxase/DH_mid-dom_sf"/>
</dbReference>
<dbReference type="AlphaFoldDB" id="A0A0X3Q4U0"/>
<dbReference type="InterPro" id="IPR036250">
    <property type="entry name" value="AcylCo_DH-like_C"/>
</dbReference>
<name>A0A0X3Q4U0_SCHSO</name>
<comment type="cofactor">
    <cofactor evidence="1">
        <name>FAD</name>
        <dbReference type="ChEBI" id="CHEBI:57692"/>
    </cofactor>
</comment>